<reference evidence="2 3" key="1">
    <citation type="submission" date="2019-05" db="EMBL/GenBank/DDBJ databases">
        <title>Psychrobacillus vulpis sp. nov., a new species isolated from feces of a red fox that inhabits in The Tablas de Daimiel Natural Park, Albacete, Spain.</title>
        <authorList>
            <person name="Rodriguez M."/>
            <person name="Reina J.C."/>
            <person name="Bejar V."/>
            <person name="Llamas I."/>
        </authorList>
    </citation>
    <scope>NUCLEOTIDE SEQUENCE [LARGE SCALE GENOMIC DNA]</scope>
    <source>
        <strain evidence="2 3">NHI-2</strain>
    </source>
</reference>
<sequence length="74" mass="8890">MFTFLQPAFLYLYFPEDKTEYIPVVLEFLILLVICILVFKWLKKKSAKDAEKAKVLEEKIMQMRKEELEKQSSQ</sequence>
<keyword evidence="1" id="KW-0812">Transmembrane</keyword>
<dbReference type="EMBL" id="VDGG01000037">
    <property type="protein sequence ID" value="TQR09850.1"/>
    <property type="molecule type" value="Genomic_DNA"/>
</dbReference>
<organism evidence="2 3">
    <name type="scientific">Psychrobacillus soli</name>
    <dbReference type="NCBI Taxonomy" id="1543965"/>
    <lineage>
        <taxon>Bacteria</taxon>
        <taxon>Bacillati</taxon>
        <taxon>Bacillota</taxon>
        <taxon>Bacilli</taxon>
        <taxon>Bacillales</taxon>
        <taxon>Bacillaceae</taxon>
        <taxon>Psychrobacillus</taxon>
    </lineage>
</organism>
<keyword evidence="1" id="KW-1133">Transmembrane helix</keyword>
<name>A0A544SXB7_9BACI</name>
<proteinExistence type="predicted"/>
<evidence type="ECO:0000256" key="1">
    <source>
        <dbReference type="SAM" id="Phobius"/>
    </source>
</evidence>
<keyword evidence="3" id="KW-1185">Reference proteome</keyword>
<evidence type="ECO:0000313" key="3">
    <source>
        <dbReference type="Proteomes" id="UP000318937"/>
    </source>
</evidence>
<gene>
    <name evidence="2" type="ORF">FG383_15455</name>
</gene>
<evidence type="ECO:0000313" key="2">
    <source>
        <dbReference type="EMBL" id="TQR09850.1"/>
    </source>
</evidence>
<comment type="caution">
    <text evidence="2">The sequence shown here is derived from an EMBL/GenBank/DDBJ whole genome shotgun (WGS) entry which is preliminary data.</text>
</comment>
<protein>
    <submittedName>
        <fullName evidence="2">Uncharacterized protein</fullName>
    </submittedName>
</protein>
<dbReference type="Proteomes" id="UP000318937">
    <property type="component" value="Unassembled WGS sequence"/>
</dbReference>
<dbReference type="AlphaFoldDB" id="A0A544SXB7"/>
<keyword evidence="1" id="KW-0472">Membrane</keyword>
<dbReference type="RefSeq" id="WP_142608290.1">
    <property type="nucleotide sequence ID" value="NZ_VDGG01000037.1"/>
</dbReference>
<accession>A0A544SXB7</accession>
<feature type="transmembrane region" description="Helical" evidence="1">
    <location>
        <begin position="20"/>
        <end position="42"/>
    </location>
</feature>